<evidence type="ECO:0000313" key="1">
    <source>
        <dbReference type="EMBL" id="MFC5007383.1"/>
    </source>
</evidence>
<evidence type="ECO:0000313" key="2">
    <source>
        <dbReference type="Proteomes" id="UP001595912"/>
    </source>
</evidence>
<dbReference type="EMBL" id="JBHSIU010000122">
    <property type="protein sequence ID" value="MFC5007383.1"/>
    <property type="molecule type" value="Genomic_DNA"/>
</dbReference>
<gene>
    <name evidence="1" type="ORF">ACFPIJ_57430</name>
</gene>
<reference evidence="2" key="1">
    <citation type="journal article" date="2019" name="Int. J. Syst. Evol. Microbiol.">
        <title>The Global Catalogue of Microorganisms (GCM) 10K type strain sequencing project: providing services to taxonomists for standard genome sequencing and annotation.</title>
        <authorList>
            <consortium name="The Broad Institute Genomics Platform"/>
            <consortium name="The Broad Institute Genome Sequencing Center for Infectious Disease"/>
            <person name="Wu L."/>
            <person name="Ma J."/>
        </authorList>
    </citation>
    <scope>NUCLEOTIDE SEQUENCE [LARGE SCALE GENOMIC DNA]</scope>
    <source>
        <strain evidence="2">CGMCC 4.7152</strain>
    </source>
</reference>
<name>A0ABV9WK34_9ACTN</name>
<organism evidence="1 2">
    <name type="scientific">Dactylosporangium cerinum</name>
    <dbReference type="NCBI Taxonomy" id="1434730"/>
    <lineage>
        <taxon>Bacteria</taxon>
        <taxon>Bacillati</taxon>
        <taxon>Actinomycetota</taxon>
        <taxon>Actinomycetes</taxon>
        <taxon>Micromonosporales</taxon>
        <taxon>Micromonosporaceae</taxon>
        <taxon>Dactylosporangium</taxon>
    </lineage>
</organism>
<keyword evidence="2" id="KW-1185">Reference proteome</keyword>
<comment type="caution">
    <text evidence="1">The sequence shown here is derived from an EMBL/GenBank/DDBJ whole genome shotgun (WGS) entry which is preliminary data.</text>
</comment>
<protein>
    <submittedName>
        <fullName evidence="1">Uncharacterized protein</fullName>
    </submittedName>
</protein>
<accession>A0ABV9WK34</accession>
<sequence length="139" mass="15343">MRYLTRQFAIGALRRGHGIEQFLGCTQIGAVAAIQWVAISPMDGQYRVSLHTVQDPDDEVGDLPNLMSLDPVDEAYVGEGRELGSSPDEAEAIALAEQLTTTRSDCWVNHAVAGDEYMDFVRSRRNTADASRQQDQSRS</sequence>
<dbReference type="Proteomes" id="UP001595912">
    <property type="component" value="Unassembled WGS sequence"/>
</dbReference>
<proteinExistence type="predicted"/>
<dbReference type="RefSeq" id="WP_380128028.1">
    <property type="nucleotide sequence ID" value="NZ_JBHSIU010000122.1"/>
</dbReference>